<dbReference type="Gene3D" id="3.40.50.300">
    <property type="entry name" value="P-loop containing nucleotide triphosphate hydrolases"/>
    <property type="match status" value="1"/>
</dbReference>
<keyword evidence="6" id="KW-1185">Reference proteome</keyword>
<sequence>MAHTPDSHEAPRHDAEEPLVAELTPDVAPTMEAFLGEVAEHVEEGAQEAKAQAGSVVGPYIAFQHVHKSFGEFVVLDDVNFFVNAGETLCILGRSGVGKSVSLQILMGFLKPDSGTVLVAGQDIAGFNERQMQEVRRKVTMVFQNGALFDSITVGENVAFPLRERGGMSEEEMLQVVKGLLEMVGVAGMEDKLPSDLSTGMKRSVAIARALAAQPTAVLYDEPTTMVDPLMGQLLGDLIQRLKQQLHLTSIVVTHDTRFAENLADRVVFLHEGRARFFGTMAEMRASEDPILREFLALDELVLPY</sequence>
<dbReference type="Pfam" id="PF00005">
    <property type="entry name" value="ABC_tran"/>
    <property type="match status" value="1"/>
</dbReference>
<dbReference type="PANTHER" id="PTHR43023">
    <property type="entry name" value="PROTEIN TRIGALACTOSYLDIACYLGLYCEROL 3, CHLOROPLASTIC"/>
    <property type="match status" value="1"/>
</dbReference>
<dbReference type="PANTHER" id="PTHR43023:SF3">
    <property type="entry name" value="PROTEIN TRIGALACTOSYLDIACYLGLYCEROL 3, CHLOROPLASTIC"/>
    <property type="match status" value="1"/>
</dbReference>
<keyword evidence="2" id="KW-0547">Nucleotide-binding</keyword>
<dbReference type="SMART" id="SM00382">
    <property type="entry name" value="AAA"/>
    <property type="match status" value="1"/>
</dbReference>
<keyword evidence="1" id="KW-0813">Transport</keyword>
<dbReference type="InterPro" id="IPR027417">
    <property type="entry name" value="P-loop_NTPase"/>
</dbReference>
<feature type="domain" description="ABC transporter" evidence="4">
    <location>
        <begin position="61"/>
        <end position="297"/>
    </location>
</feature>
<keyword evidence="3 5" id="KW-0067">ATP-binding</keyword>
<dbReference type="SUPFAM" id="SSF52540">
    <property type="entry name" value="P-loop containing nucleoside triphosphate hydrolases"/>
    <property type="match status" value="1"/>
</dbReference>
<organism evidence="5 6">
    <name type="scientific">Granulicella cerasi</name>
    <dbReference type="NCBI Taxonomy" id="741063"/>
    <lineage>
        <taxon>Bacteria</taxon>
        <taxon>Pseudomonadati</taxon>
        <taxon>Acidobacteriota</taxon>
        <taxon>Terriglobia</taxon>
        <taxon>Terriglobales</taxon>
        <taxon>Acidobacteriaceae</taxon>
        <taxon>Granulicella</taxon>
    </lineage>
</organism>
<evidence type="ECO:0000259" key="4">
    <source>
        <dbReference type="PROSITE" id="PS50893"/>
    </source>
</evidence>
<reference evidence="6" key="1">
    <citation type="journal article" date="2019" name="Int. J. Syst. Evol. Microbiol.">
        <title>The Global Catalogue of Microorganisms (GCM) 10K type strain sequencing project: providing services to taxonomists for standard genome sequencing and annotation.</title>
        <authorList>
            <consortium name="The Broad Institute Genomics Platform"/>
            <consortium name="The Broad Institute Genome Sequencing Center for Infectious Disease"/>
            <person name="Wu L."/>
            <person name="Ma J."/>
        </authorList>
    </citation>
    <scope>NUCLEOTIDE SEQUENCE [LARGE SCALE GENOMIC DNA]</scope>
    <source>
        <strain evidence="6">CGMCC 1.16026</strain>
    </source>
</reference>
<proteinExistence type="predicted"/>
<dbReference type="InterPro" id="IPR003439">
    <property type="entry name" value="ABC_transporter-like_ATP-bd"/>
</dbReference>
<evidence type="ECO:0000313" key="5">
    <source>
        <dbReference type="EMBL" id="MFC6646891.1"/>
    </source>
</evidence>
<name>A0ABW1ZBM5_9BACT</name>
<dbReference type="GO" id="GO:0005524">
    <property type="term" value="F:ATP binding"/>
    <property type="evidence" value="ECO:0007669"/>
    <property type="project" value="UniProtKB-KW"/>
</dbReference>
<protein>
    <submittedName>
        <fullName evidence="5">ABC transporter ATP-binding protein</fullName>
    </submittedName>
</protein>
<evidence type="ECO:0000313" key="6">
    <source>
        <dbReference type="Proteomes" id="UP001596391"/>
    </source>
</evidence>
<comment type="caution">
    <text evidence="5">The sequence shown here is derived from an EMBL/GenBank/DDBJ whole genome shotgun (WGS) entry which is preliminary data.</text>
</comment>
<dbReference type="Proteomes" id="UP001596391">
    <property type="component" value="Unassembled WGS sequence"/>
</dbReference>
<dbReference type="EMBL" id="JBHSWI010000001">
    <property type="protein sequence ID" value="MFC6646891.1"/>
    <property type="molecule type" value="Genomic_DNA"/>
</dbReference>
<dbReference type="RefSeq" id="WP_263371171.1">
    <property type="nucleotide sequence ID" value="NZ_JAGSYD010000002.1"/>
</dbReference>
<evidence type="ECO:0000256" key="2">
    <source>
        <dbReference type="ARBA" id="ARBA00022741"/>
    </source>
</evidence>
<dbReference type="PROSITE" id="PS50893">
    <property type="entry name" value="ABC_TRANSPORTER_2"/>
    <property type="match status" value="1"/>
</dbReference>
<evidence type="ECO:0000256" key="3">
    <source>
        <dbReference type="ARBA" id="ARBA00022840"/>
    </source>
</evidence>
<accession>A0ABW1ZBM5</accession>
<gene>
    <name evidence="5" type="ORF">ACFQBQ_15150</name>
</gene>
<evidence type="ECO:0000256" key="1">
    <source>
        <dbReference type="ARBA" id="ARBA00022448"/>
    </source>
</evidence>
<dbReference type="InterPro" id="IPR003593">
    <property type="entry name" value="AAA+_ATPase"/>
</dbReference>